<gene>
    <name evidence="2" type="ORF">B0H98_101902</name>
</gene>
<dbReference type="InterPro" id="IPR009078">
    <property type="entry name" value="Ferritin-like_SF"/>
</dbReference>
<proteinExistence type="predicted"/>
<dbReference type="InterPro" id="IPR047114">
    <property type="entry name" value="YciF"/>
</dbReference>
<dbReference type="EMBL" id="PVTK01000001">
    <property type="protein sequence ID" value="PRY66900.1"/>
    <property type="molecule type" value="Genomic_DNA"/>
</dbReference>
<dbReference type="PANTHER" id="PTHR30565:SF9">
    <property type="entry name" value="PROTEIN YCIF"/>
    <property type="match status" value="1"/>
</dbReference>
<reference evidence="2 3" key="1">
    <citation type="submission" date="2018-03" db="EMBL/GenBank/DDBJ databases">
        <title>Genomic Encyclopedia of Type Strains, Phase III (KMG-III): the genomes of soil and plant-associated and newly described type strains.</title>
        <authorList>
            <person name="Whitman W."/>
        </authorList>
    </citation>
    <scope>NUCLEOTIDE SEQUENCE [LARGE SCALE GENOMIC DNA]</scope>
    <source>
        <strain evidence="2 3">CGMCC 1.12152</strain>
    </source>
</reference>
<dbReference type="RefSeq" id="WP_106373832.1">
    <property type="nucleotide sequence ID" value="NZ_PVTK01000001.1"/>
</dbReference>
<accession>A0A2T0V9N3</accession>
<organism evidence="2 3">
    <name type="scientific">Vreelandella songnenensis</name>
    <dbReference type="NCBI Taxonomy" id="1176243"/>
    <lineage>
        <taxon>Bacteria</taxon>
        <taxon>Pseudomonadati</taxon>
        <taxon>Pseudomonadota</taxon>
        <taxon>Gammaproteobacteria</taxon>
        <taxon>Oceanospirillales</taxon>
        <taxon>Halomonadaceae</taxon>
        <taxon>Vreelandella</taxon>
    </lineage>
</organism>
<evidence type="ECO:0000313" key="2">
    <source>
        <dbReference type="EMBL" id="PRY66900.1"/>
    </source>
</evidence>
<dbReference type="Gene3D" id="1.20.1260.10">
    <property type="match status" value="1"/>
</dbReference>
<dbReference type="AlphaFoldDB" id="A0A2T0V9N3"/>
<dbReference type="PANTHER" id="PTHR30565">
    <property type="entry name" value="PROTEIN YCIF"/>
    <property type="match status" value="1"/>
</dbReference>
<dbReference type="OrthoDB" id="7273732at2"/>
<dbReference type="SUPFAM" id="SSF47240">
    <property type="entry name" value="Ferritin-like"/>
    <property type="match status" value="1"/>
</dbReference>
<dbReference type="Proteomes" id="UP000237647">
    <property type="component" value="Unassembled WGS sequence"/>
</dbReference>
<protein>
    <submittedName>
        <fullName evidence="2">Ferritin-like metal-binding protein YciE</fullName>
    </submittedName>
</protein>
<evidence type="ECO:0000313" key="3">
    <source>
        <dbReference type="Proteomes" id="UP000237647"/>
    </source>
</evidence>
<sequence>MDTKYLENWLRDAHAMEQQAEKMLKSQAERLVDYPELQARIEQHLEETRHQSERLEQAMSGMNIDTSTIKDLGGKLTAFGQALGGMMAGDEVLKGTIASYAFEHFEIANYKALIQAAENAGQTGVAHVCRDILKEEEAMADWLGQHIESTTTQFLQRDDDDNLRAKR</sequence>
<name>A0A2T0V9N3_9GAMM</name>
<feature type="coiled-coil region" evidence="1">
    <location>
        <begin position="6"/>
        <end position="65"/>
    </location>
</feature>
<keyword evidence="1" id="KW-0175">Coiled coil</keyword>
<evidence type="ECO:0000256" key="1">
    <source>
        <dbReference type="SAM" id="Coils"/>
    </source>
</evidence>
<dbReference type="InterPro" id="IPR012347">
    <property type="entry name" value="Ferritin-like"/>
</dbReference>
<dbReference type="Pfam" id="PF05974">
    <property type="entry name" value="DUF892"/>
    <property type="match status" value="1"/>
</dbReference>
<comment type="caution">
    <text evidence="2">The sequence shown here is derived from an EMBL/GenBank/DDBJ whole genome shotgun (WGS) entry which is preliminary data.</text>
</comment>
<keyword evidence="3" id="KW-1185">Reference proteome</keyword>
<dbReference type="InterPro" id="IPR010287">
    <property type="entry name" value="DUF892_YciF-like"/>
</dbReference>